<organism evidence="3 4">
    <name type="scientific">Heligmosomoides polygyrus</name>
    <name type="common">Parasitic roundworm</name>
    <dbReference type="NCBI Taxonomy" id="6339"/>
    <lineage>
        <taxon>Eukaryota</taxon>
        <taxon>Metazoa</taxon>
        <taxon>Ecdysozoa</taxon>
        <taxon>Nematoda</taxon>
        <taxon>Chromadorea</taxon>
        <taxon>Rhabditida</taxon>
        <taxon>Rhabditina</taxon>
        <taxon>Rhabditomorpha</taxon>
        <taxon>Strongyloidea</taxon>
        <taxon>Heligmosomidae</taxon>
        <taxon>Heligmosomoides</taxon>
    </lineage>
</organism>
<accession>A0A3P8GEW4</accession>
<proteinExistence type="predicted"/>
<sequence>MPTMTLLTTLTMHSGVPQLHSQQSITPTFEPLRHFDLIAGRIAQFYYESEANLTFEAWFRRHEYIFQVDEQTLRNAAHVRLLLHKLDASAYEKNSSCILPKTHETAT</sequence>
<gene>
    <name evidence="2" type="ORF">HPBE_LOCUS22491</name>
</gene>
<protein>
    <recommendedName>
        <fullName evidence="1">DUF7083 domain-containing protein</fullName>
    </recommendedName>
</protein>
<evidence type="ECO:0000313" key="3">
    <source>
        <dbReference type="Proteomes" id="UP000050761"/>
    </source>
</evidence>
<reference evidence="4" key="2">
    <citation type="submission" date="2019-09" db="UniProtKB">
        <authorList>
            <consortium name="WormBaseParasite"/>
        </authorList>
    </citation>
    <scope>IDENTIFICATION</scope>
</reference>
<evidence type="ECO:0000313" key="4">
    <source>
        <dbReference type="WBParaSite" id="HPBE_0002249201-mRNA-1"/>
    </source>
</evidence>
<dbReference type="Proteomes" id="UP000050761">
    <property type="component" value="Unassembled WGS sequence"/>
</dbReference>
<dbReference type="EMBL" id="UZAH01034033">
    <property type="protein sequence ID" value="VDP32893.1"/>
    <property type="molecule type" value="Genomic_DNA"/>
</dbReference>
<keyword evidence="3" id="KW-1185">Reference proteome</keyword>
<dbReference type="AlphaFoldDB" id="A0A183GIM3"/>
<evidence type="ECO:0000259" key="1">
    <source>
        <dbReference type="Pfam" id="PF23309"/>
    </source>
</evidence>
<dbReference type="Pfam" id="PF23309">
    <property type="entry name" value="DUF7083"/>
    <property type="match status" value="1"/>
</dbReference>
<feature type="domain" description="DUF7083" evidence="1">
    <location>
        <begin position="38"/>
        <end position="102"/>
    </location>
</feature>
<dbReference type="WBParaSite" id="HPBE_0002249201-mRNA-1">
    <property type="protein sequence ID" value="HPBE_0002249201-mRNA-1"/>
    <property type="gene ID" value="HPBE_0002249201"/>
</dbReference>
<dbReference type="OrthoDB" id="5830452at2759"/>
<dbReference type="InterPro" id="IPR055510">
    <property type="entry name" value="DUF7083"/>
</dbReference>
<name>A0A183GIM3_HELPZ</name>
<accession>A0A183GIM3</accession>
<reference evidence="2 3" key="1">
    <citation type="submission" date="2018-11" db="EMBL/GenBank/DDBJ databases">
        <authorList>
            <consortium name="Pathogen Informatics"/>
        </authorList>
    </citation>
    <scope>NUCLEOTIDE SEQUENCE [LARGE SCALE GENOMIC DNA]</scope>
</reference>
<evidence type="ECO:0000313" key="2">
    <source>
        <dbReference type="EMBL" id="VDP32893.1"/>
    </source>
</evidence>